<evidence type="ECO:0000313" key="3">
    <source>
        <dbReference type="Proteomes" id="UP001556653"/>
    </source>
</evidence>
<dbReference type="EMBL" id="JBAKFJ010000002">
    <property type="protein sequence ID" value="MEX0387247.1"/>
    <property type="molecule type" value="Genomic_DNA"/>
</dbReference>
<name>A0ABV3SBY6_9GAMM</name>
<accession>A0ABV3SBY6</accession>
<evidence type="ECO:0000259" key="1">
    <source>
        <dbReference type="Pfam" id="PF13470"/>
    </source>
</evidence>
<comment type="caution">
    <text evidence="2">The sequence shown here is derived from an EMBL/GenBank/DDBJ whole genome shotgun (WGS) entry which is preliminary data.</text>
</comment>
<organism evidence="2 3">
    <name type="scientific">Spiribacter onubensis</name>
    <dbReference type="NCBI Taxonomy" id="3122420"/>
    <lineage>
        <taxon>Bacteria</taxon>
        <taxon>Pseudomonadati</taxon>
        <taxon>Pseudomonadota</taxon>
        <taxon>Gammaproteobacteria</taxon>
        <taxon>Chromatiales</taxon>
        <taxon>Ectothiorhodospiraceae</taxon>
        <taxon>Spiribacter</taxon>
    </lineage>
</organism>
<dbReference type="InterPro" id="IPR029060">
    <property type="entry name" value="PIN-like_dom_sf"/>
</dbReference>
<gene>
    <name evidence="2" type="ORF">V6X64_09630</name>
</gene>
<dbReference type="Pfam" id="PF13470">
    <property type="entry name" value="PIN_3"/>
    <property type="match status" value="1"/>
</dbReference>
<sequence length="139" mass="15500">MILLDINVLLDVLQRREPHYTASARVINAVVRKQIEGVLSAHAITTVDYLVTRHSGAQKSREVVDWLLSRFTIAAIGRPELLRAHSLAWEGFEDAVTTAAAESMACEVIVTRDARVFARSSIMVCTPEEFLMFDGSQTR</sequence>
<proteinExistence type="predicted"/>
<reference evidence="2 3" key="1">
    <citation type="submission" date="2024-02" db="EMBL/GenBank/DDBJ databases">
        <title>New especies of Spiribacter isolated from saline water.</title>
        <authorList>
            <person name="Leon M.J."/>
            <person name="De La Haba R."/>
            <person name="Sanchez-Porro C."/>
            <person name="Ventosa A."/>
        </authorList>
    </citation>
    <scope>NUCLEOTIDE SEQUENCE [LARGE SCALE GENOMIC DNA]</scope>
    <source>
        <strain evidence="3">ag22IC4-227</strain>
    </source>
</reference>
<keyword evidence="3" id="KW-1185">Reference proteome</keyword>
<dbReference type="InterPro" id="IPR002716">
    <property type="entry name" value="PIN_dom"/>
</dbReference>
<dbReference type="RefSeq" id="WP_367967897.1">
    <property type="nucleotide sequence ID" value="NZ_JBAKFJ010000002.1"/>
</dbReference>
<evidence type="ECO:0000313" key="2">
    <source>
        <dbReference type="EMBL" id="MEX0387247.1"/>
    </source>
</evidence>
<feature type="domain" description="PIN" evidence="1">
    <location>
        <begin position="2"/>
        <end position="114"/>
    </location>
</feature>
<dbReference type="SUPFAM" id="SSF88723">
    <property type="entry name" value="PIN domain-like"/>
    <property type="match status" value="1"/>
</dbReference>
<dbReference type="Proteomes" id="UP001556653">
    <property type="component" value="Unassembled WGS sequence"/>
</dbReference>
<protein>
    <submittedName>
        <fullName evidence="2">PIN domain-containing protein</fullName>
    </submittedName>
</protein>
<dbReference type="Gene3D" id="3.40.50.1010">
    <property type="entry name" value="5'-nuclease"/>
    <property type="match status" value="1"/>
</dbReference>